<gene>
    <name evidence="2" type="ORF">FOA19_10405</name>
</gene>
<feature type="domain" description="Cupin type-2" evidence="1">
    <location>
        <begin position="141"/>
        <end position="197"/>
    </location>
</feature>
<dbReference type="AlphaFoldDB" id="A0A5B6TC28"/>
<dbReference type="InterPro" id="IPR014710">
    <property type="entry name" value="RmlC-like_jellyroll"/>
</dbReference>
<dbReference type="OrthoDB" id="3395710at2"/>
<name>A0A5B6TC28_9BACT</name>
<comment type="caution">
    <text evidence="2">The sequence shown here is derived from an EMBL/GenBank/DDBJ whole genome shotgun (WGS) entry which is preliminary data.</text>
</comment>
<evidence type="ECO:0000259" key="1">
    <source>
        <dbReference type="Pfam" id="PF07883"/>
    </source>
</evidence>
<dbReference type="InterPro" id="IPR013096">
    <property type="entry name" value="Cupin_2"/>
</dbReference>
<dbReference type="Gene3D" id="2.60.120.10">
    <property type="entry name" value="Jelly Rolls"/>
    <property type="match status" value="1"/>
</dbReference>
<sequence length="203" mass="23049">MNPINDYIESGILELFVMGVTSPEETEEVEQMAAAHPEIRQEIEQIRQSIETYAVAHSVEPQPTVKPLVLATIDYMVRLQNGEPVSSPPNLSPESKVEDYAAWLNREDMKRPSPSEDIYVKIIGYNPSTTTAIVWLENVADEEIHHDEYERFLIVEGTCTITVEDQDNYLTPGSYFQIPLHKKHKVKVTSQIPCKVILQRLAA</sequence>
<proteinExistence type="predicted"/>
<dbReference type="InterPro" id="IPR011051">
    <property type="entry name" value="RmlC_Cupin_sf"/>
</dbReference>
<dbReference type="EMBL" id="VKKY01000002">
    <property type="protein sequence ID" value="KAA3437706.1"/>
    <property type="molecule type" value="Genomic_DNA"/>
</dbReference>
<evidence type="ECO:0000313" key="3">
    <source>
        <dbReference type="Proteomes" id="UP000324133"/>
    </source>
</evidence>
<dbReference type="Pfam" id="PF07883">
    <property type="entry name" value="Cupin_2"/>
    <property type="match status" value="1"/>
</dbReference>
<reference evidence="2 3" key="1">
    <citation type="submission" date="2019-07" db="EMBL/GenBank/DDBJ databases">
        <title>Rufibacter sp. nov., isolated from lake sediment.</title>
        <authorList>
            <person name="Qu J.-H."/>
        </authorList>
    </citation>
    <scope>NUCLEOTIDE SEQUENCE [LARGE SCALE GENOMIC DNA]</scope>
    <source>
        <strain evidence="2 3">NBS58-1</strain>
    </source>
</reference>
<accession>A0A5B6TC28</accession>
<dbReference type="SUPFAM" id="SSF51182">
    <property type="entry name" value="RmlC-like cupins"/>
    <property type="match status" value="1"/>
</dbReference>
<protein>
    <submittedName>
        <fullName evidence="2">Cupin domain-containing protein</fullName>
    </submittedName>
</protein>
<evidence type="ECO:0000313" key="2">
    <source>
        <dbReference type="EMBL" id="KAA3437706.1"/>
    </source>
</evidence>
<dbReference type="Proteomes" id="UP000324133">
    <property type="component" value="Unassembled WGS sequence"/>
</dbReference>
<dbReference type="RefSeq" id="WP_149090769.1">
    <property type="nucleotide sequence ID" value="NZ_VKKY01000002.1"/>
</dbReference>
<organism evidence="2 3">
    <name type="scientific">Rufibacter hautae</name>
    <dbReference type="NCBI Taxonomy" id="2595005"/>
    <lineage>
        <taxon>Bacteria</taxon>
        <taxon>Pseudomonadati</taxon>
        <taxon>Bacteroidota</taxon>
        <taxon>Cytophagia</taxon>
        <taxon>Cytophagales</taxon>
        <taxon>Hymenobacteraceae</taxon>
        <taxon>Rufibacter</taxon>
    </lineage>
</organism>
<keyword evidence="3" id="KW-1185">Reference proteome</keyword>